<evidence type="ECO:0000313" key="2">
    <source>
        <dbReference type="EMBL" id="ONG39543.1"/>
    </source>
</evidence>
<dbReference type="OrthoDB" id="5771335at2"/>
<dbReference type="GO" id="GO:0006355">
    <property type="term" value="P:regulation of DNA-templated transcription"/>
    <property type="evidence" value="ECO:0007669"/>
    <property type="project" value="InterPro"/>
</dbReference>
<dbReference type="InterPro" id="IPR039060">
    <property type="entry name" value="Antitox_HigA"/>
</dbReference>
<dbReference type="SUPFAM" id="SSF47413">
    <property type="entry name" value="lambda repressor-like DNA-binding domains"/>
    <property type="match status" value="1"/>
</dbReference>
<comment type="caution">
    <text evidence="2">The sequence shown here is derived from an EMBL/GenBank/DDBJ whole genome shotgun (WGS) entry which is preliminary data.</text>
</comment>
<keyword evidence="3" id="KW-1185">Reference proteome</keyword>
<organism evidence="2 3">
    <name type="scientific">Alkanindiges hydrocarboniclasticus</name>
    <dbReference type="NCBI Taxonomy" id="1907941"/>
    <lineage>
        <taxon>Bacteria</taxon>
        <taxon>Pseudomonadati</taxon>
        <taxon>Pseudomonadota</taxon>
        <taxon>Gammaproteobacteria</taxon>
        <taxon>Moraxellales</taxon>
        <taxon>Moraxellaceae</taxon>
        <taxon>Alkanindiges</taxon>
    </lineage>
</organism>
<dbReference type="RefSeq" id="WP_076878334.1">
    <property type="nucleotide sequence ID" value="NZ_MLCN01000023.1"/>
</dbReference>
<proteinExistence type="predicted"/>
<accession>A0A1S8CUJ3</accession>
<gene>
    <name evidence="2" type="ORF">BKE30_09340</name>
</gene>
<dbReference type="SMART" id="SM00530">
    <property type="entry name" value="HTH_XRE"/>
    <property type="match status" value="1"/>
</dbReference>
<feature type="domain" description="HTH cro/C1-type" evidence="1">
    <location>
        <begin position="80"/>
        <end position="132"/>
    </location>
</feature>
<evidence type="ECO:0000313" key="3">
    <source>
        <dbReference type="Proteomes" id="UP000192132"/>
    </source>
</evidence>
<dbReference type="Proteomes" id="UP000192132">
    <property type="component" value="Unassembled WGS sequence"/>
</dbReference>
<dbReference type="STRING" id="1907941.BKE30_09340"/>
<dbReference type="InterPro" id="IPR001387">
    <property type="entry name" value="Cro/C1-type_HTH"/>
</dbReference>
<dbReference type="AlphaFoldDB" id="A0A1S8CUJ3"/>
<dbReference type="InterPro" id="IPR010982">
    <property type="entry name" value="Lambda_DNA-bd_dom_sf"/>
</dbReference>
<dbReference type="Gene3D" id="1.10.260.40">
    <property type="entry name" value="lambda repressor-like DNA-binding domains"/>
    <property type="match status" value="1"/>
</dbReference>
<reference evidence="2 3" key="1">
    <citation type="submission" date="2016-10" db="EMBL/GenBank/DDBJ databases">
        <title>Draft Genome sequence of Alkanindiges sp. strain H1.</title>
        <authorList>
            <person name="Subhash Y."/>
            <person name="Lee S."/>
        </authorList>
    </citation>
    <scope>NUCLEOTIDE SEQUENCE [LARGE SCALE GENOMIC DNA]</scope>
    <source>
        <strain evidence="2 3">H1</strain>
    </source>
</reference>
<dbReference type="PROSITE" id="PS50943">
    <property type="entry name" value="HTH_CROC1"/>
    <property type="match status" value="1"/>
</dbReference>
<protein>
    <submittedName>
        <fullName evidence="2">Transcriptional regulator</fullName>
    </submittedName>
</protein>
<name>A0A1S8CUJ3_9GAMM</name>
<dbReference type="PANTHER" id="PTHR40455">
    <property type="entry name" value="ANTITOXIN HIGA"/>
    <property type="match status" value="1"/>
</dbReference>
<dbReference type="CDD" id="cd00093">
    <property type="entry name" value="HTH_XRE"/>
    <property type="match status" value="1"/>
</dbReference>
<dbReference type="PANTHER" id="PTHR40455:SF1">
    <property type="entry name" value="ANTITOXIN HIGA"/>
    <property type="match status" value="1"/>
</dbReference>
<sequence length="133" mass="14720">MNTMVKQAIEHWQFIAPVLTPPTNKIEYETLAATLDELLDTVGDDENHPLSGLIDRIGDVIAAYDEVHYPIPDAAPHEVLAFLMQQHALSQSDLPEVAGQSVISEILNGKRKLNLNHIKALSKRFGVPAEVFI</sequence>
<evidence type="ECO:0000259" key="1">
    <source>
        <dbReference type="PROSITE" id="PS50943"/>
    </source>
</evidence>
<dbReference type="Pfam" id="PF01381">
    <property type="entry name" value="HTH_3"/>
    <property type="match status" value="1"/>
</dbReference>
<dbReference type="GO" id="GO:0001046">
    <property type="term" value="F:core promoter sequence-specific DNA binding"/>
    <property type="evidence" value="ECO:0007669"/>
    <property type="project" value="TreeGrafter"/>
</dbReference>
<dbReference type="EMBL" id="MLCN01000023">
    <property type="protein sequence ID" value="ONG39543.1"/>
    <property type="molecule type" value="Genomic_DNA"/>
</dbReference>